<keyword evidence="2" id="KW-1185">Reference proteome</keyword>
<evidence type="ECO:0000313" key="1">
    <source>
        <dbReference type="EMBL" id="KAJ4448561.1"/>
    </source>
</evidence>
<sequence>MQFQLRTWCWSGVQRAFIVETFLKNEESVIATPGLISTSDVTLGFQLGIQFCGKGMDWDYPHTQTDWIGPLYYPRWNGVYGRRSYKSKGSKFDDPQPILQKEMEMTMMIMMMMMMMMKEGKCNYDGEMSRRHHANMKEIASAEAVPKENVTQRLSSLPIRTSVPNEADENTGFPPSVRDCRIADDMTLLAEEEMILRDMLLELNDSCEQYGMKINANKTKTMVIGRKI</sequence>
<reference evidence="1 2" key="1">
    <citation type="journal article" date="2022" name="Allergy">
        <title>Genome assembly and annotation of Periplaneta americana reveal a comprehensive cockroach allergen profile.</title>
        <authorList>
            <person name="Wang L."/>
            <person name="Xiong Q."/>
            <person name="Saelim N."/>
            <person name="Wang L."/>
            <person name="Nong W."/>
            <person name="Wan A.T."/>
            <person name="Shi M."/>
            <person name="Liu X."/>
            <person name="Cao Q."/>
            <person name="Hui J.H.L."/>
            <person name="Sookrung N."/>
            <person name="Leung T.F."/>
            <person name="Tungtrongchitr A."/>
            <person name="Tsui S.K.W."/>
        </authorList>
    </citation>
    <scope>NUCLEOTIDE SEQUENCE [LARGE SCALE GENOMIC DNA]</scope>
    <source>
        <strain evidence="1">PWHHKU_190912</strain>
    </source>
</reference>
<name>A0ABQ8TRQ0_PERAM</name>
<evidence type="ECO:0000313" key="2">
    <source>
        <dbReference type="Proteomes" id="UP001148838"/>
    </source>
</evidence>
<dbReference type="EMBL" id="JAJSOF020000005">
    <property type="protein sequence ID" value="KAJ4448561.1"/>
    <property type="molecule type" value="Genomic_DNA"/>
</dbReference>
<dbReference type="Proteomes" id="UP001148838">
    <property type="component" value="Unassembled WGS sequence"/>
</dbReference>
<gene>
    <name evidence="1" type="ORF">ANN_10579</name>
</gene>
<comment type="caution">
    <text evidence="1">The sequence shown here is derived from an EMBL/GenBank/DDBJ whole genome shotgun (WGS) entry which is preliminary data.</text>
</comment>
<accession>A0ABQ8TRQ0</accession>
<proteinExistence type="predicted"/>
<evidence type="ECO:0008006" key="3">
    <source>
        <dbReference type="Google" id="ProtNLM"/>
    </source>
</evidence>
<protein>
    <recommendedName>
        <fullName evidence="3">Reverse transcriptase domain-containing protein</fullName>
    </recommendedName>
</protein>
<organism evidence="1 2">
    <name type="scientific">Periplaneta americana</name>
    <name type="common">American cockroach</name>
    <name type="synonym">Blatta americana</name>
    <dbReference type="NCBI Taxonomy" id="6978"/>
    <lineage>
        <taxon>Eukaryota</taxon>
        <taxon>Metazoa</taxon>
        <taxon>Ecdysozoa</taxon>
        <taxon>Arthropoda</taxon>
        <taxon>Hexapoda</taxon>
        <taxon>Insecta</taxon>
        <taxon>Pterygota</taxon>
        <taxon>Neoptera</taxon>
        <taxon>Polyneoptera</taxon>
        <taxon>Dictyoptera</taxon>
        <taxon>Blattodea</taxon>
        <taxon>Blattoidea</taxon>
        <taxon>Blattidae</taxon>
        <taxon>Blattinae</taxon>
        <taxon>Periplaneta</taxon>
    </lineage>
</organism>